<dbReference type="PANTHER" id="PTHR33164">
    <property type="entry name" value="TRANSCRIPTIONAL REGULATOR, MARR FAMILY"/>
    <property type="match status" value="1"/>
</dbReference>
<dbReference type="RefSeq" id="WP_170219707.1">
    <property type="nucleotide sequence ID" value="NZ_BAAAUY010000011.1"/>
</dbReference>
<keyword evidence="5" id="KW-0238">DNA-binding</keyword>
<comment type="caution">
    <text evidence="9">The sequence shown here is derived from an EMBL/GenBank/DDBJ whole genome shotgun (WGS) entry which is preliminary data.</text>
</comment>
<evidence type="ECO:0000256" key="1">
    <source>
        <dbReference type="ARBA" id="ARBA00004496"/>
    </source>
</evidence>
<protein>
    <recommendedName>
        <fullName evidence="7">HTH-type transcriptional regulator MgrA</fullName>
    </recommendedName>
</protein>
<dbReference type="SUPFAM" id="SSF46785">
    <property type="entry name" value="Winged helix' DNA-binding domain"/>
    <property type="match status" value="1"/>
</dbReference>
<reference evidence="9 10" key="1">
    <citation type="submission" date="2019-06" db="EMBL/GenBank/DDBJ databases">
        <title>Sequencing the genomes of 1000 actinobacteria strains.</title>
        <authorList>
            <person name="Klenk H.-P."/>
        </authorList>
    </citation>
    <scope>NUCLEOTIDE SEQUENCE [LARGE SCALE GENOMIC DNA]</scope>
    <source>
        <strain evidence="9 10">DSM 8803</strain>
    </source>
</reference>
<evidence type="ECO:0000256" key="4">
    <source>
        <dbReference type="ARBA" id="ARBA00023026"/>
    </source>
</evidence>
<dbReference type="PROSITE" id="PS01117">
    <property type="entry name" value="HTH_MARR_1"/>
    <property type="match status" value="1"/>
</dbReference>
<dbReference type="GO" id="GO:0005737">
    <property type="term" value="C:cytoplasm"/>
    <property type="evidence" value="ECO:0007669"/>
    <property type="project" value="UniProtKB-SubCell"/>
</dbReference>
<dbReference type="SMART" id="SM00347">
    <property type="entry name" value="HTH_MARR"/>
    <property type="match status" value="1"/>
</dbReference>
<dbReference type="PANTHER" id="PTHR33164:SF5">
    <property type="entry name" value="ORGANIC HYDROPEROXIDE RESISTANCE TRANSCRIPTIONAL REGULATOR"/>
    <property type="match status" value="1"/>
</dbReference>
<evidence type="ECO:0000256" key="3">
    <source>
        <dbReference type="ARBA" id="ARBA00023015"/>
    </source>
</evidence>
<dbReference type="InterPro" id="IPR023187">
    <property type="entry name" value="Tscrpt_reg_MarR-type_CS"/>
</dbReference>
<dbReference type="PROSITE" id="PS50995">
    <property type="entry name" value="HTH_MARR_2"/>
    <property type="match status" value="1"/>
</dbReference>
<organism evidence="9 10">
    <name type="scientific">Leucobacter komagatae</name>
    <dbReference type="NCBI Taxonomy" id="55969"/>
    <lineage>
        <taxon>Bacteria</taxon>
        <taxon>Bacillati</taxon>
        <taxon>Actinomycetota</taxon>
        <taxon>Actinomycetes</taxon>
        <taxon>Micrococcales</taxon>
        <taxon>Microbacteriaceae</taxon>
        <taxon>Leucobacter</taxon>
    </lineage>
</organism>
<dbReference type="AlphaFoldDB" id="A0A542Y882"/>
<dbReference type="Pfam" id="PF22381">
    <property type="entry name" value="Staph_reg_Sar_Rot"/>
    <property type="match status" value="1"/>
</dbReference>
<keyword evidence="10" id="KW-1185">Reference proteome</keyword>
<dbReference type="GO" id="GO:0003700">
    <property type="term" value="F:DNA-binding transcription factor activity"/>
    <property type="evidence" value="ECO:0007669"/>
    <property type="project" value="InterPro"/>
</dbReference>
<evidence type="ECO:0000256" key="2">
    <source>
        <dbReference type="ARBA" id="ARBA00022490"/>
    </source>
</evidence>
<evidence type="ECO:0000256" key="5">
    <source>
        <dbReference type="ARBA" id="ARBA00023125"/>
    </source>
</evidence>
<dbReference type="Gene3D" id="1.10.10.10">
    <property type="entry name" value="Winged helix-like DNA-binding domain superfamily/Winged helix DNA-binding domain"/>
    <property type="match status" value="1"/>
</dbReference>
<dbReference type="InterPro" id="IPR039422">
    <property type="entry name" value="MarR/SlyA-like"/>
</dbReference>
<dbReference type="GO" id="GO:0003677">
    <property type="term" value="F:DNA binding"/>
    <property type="evidence" value="ECO:0007669"/>
    <property type="project" value="UniProtKB-KW"/>
</dbReference>
<name>A0A542Y882_9MICO</name>
<dbReference type="InterPro" id="IPR000835">
    <property type="entry name" value="HTH_MarR-typ"/>
</dbReference>
<dbReference type="CDD" id="cd00090">
    <property type="entry name" value="HTH_ARSR"/>
    <property type="match status" value="1"/>
</dbReference>
<sequence>MDLGDSRQHVGVSDRLTFQLYAASRAMVGAYRRELQAFNLTYTQYLTLQAIWGGDGRPVTELCEQLELDSGTVSPLLARLEQGGFISRERAGVDGRQVRVFCTEQGWGLRDQLANVPGGTRGVDGLSDDELQNLSSLLDTLRAAVRSGS</sequence>
<dbReference type="EMBL" id="VFON01000001">
    <property type="protein sequence ID" value="TQL44227.1"/>
    <property type="molecule type" value="Genomic_DNA"/>
</dbReference>
<dbReference type="GO" id="GO:0006950">
    <property type="term" value="P:response to stress"/>
    <property type="evidence" value="ECO:0007669"/>
    <property type="project" value="TreeGrafter"/>
</dbReference>
<keyword evidence="4" id="KW-0843">Virulence</keyword>
<evidence type="ECO:0000256" key="7">
    <source>
        <dbReference type="ARBA" id="ARBA00040307"/>
    </source>
</evidence>
<dbReference type="InterPro" id="IPR055166">
    <property type="entry name" value="Transc_reg_Sar_Rot_HTH"/>
</dbReference>
<accession>A0A542Y882</accession>
<gene>
    <name evidence="9" type="ORF">FB468_2278</name>
</gene>
<proteinExistence type="predicted"/>
<evidence type="ECO:0000313" key="9">
    <source>
        <dbReference type="EMBL" id="TQL44227.1"/>
    </source>
</evidence>
<dbReference type="InterPro" id="IPR036388">
    <property type="entry name" value="WH-like_DNA-bd_sf"/>
</dbReference>
<dbReference type="InterPro" id="IPR011991">
    <property type="entry name" value="ArsR-like_HTH"/>
</dbReference>
<keyword evidence="6" id="KW-0804">Transcription</keyword>
<keyword evidence="3" id="KW-0805">Transcription regulation</keyword>
<evidence type="ECO:0000259" key="8">
    <source>
        <dbReference type="PROSITE" id="PS50995"/>
    </source>
</evidence>
<feature type="domain" description="HTH marR-type" evidence="8">
    <location>
        <begin position="13"/>
        <end position="143"/>
    </location>
</feature>
<dbReference type="InterPro" id="IPR036390">
    <property type="entry name" value="WH_DNA-bd_sf"/>
</dbReference>
<keyword evidence="2" id="KW-0963">Cytoplasm</keyword>
<comment type="subcellular location">
    <subcellularLocation>
        <location evidence="1">Cytoplasm</location>
    </subcellularLocation>
</comment>
<evidence type="ECO:0000256" key="6">
    <source>
        <dbReference type="ARBA" id="ARBA00023163"/>
    </source>
</evidence>
<evidence type="ECO:0000313" key="10">
    <source>
        <dbReference type="Proteomes" id="UP000319094"/>
    </source>
</evidence>
<dbReference type="Proteomes" id="UP000319094">
    <property type="component" value="Unassembled WGS sequence"/>
</dbReference>